<dbReference type="STRING" id="1314783.A0A165NTQ6"/>
<reference evidence="1 2" key="1">
    <citation type="journal article" date="2016" name="Mol. Biol. Evol.">
        <title>Comparative Genomics of Early-Diverging Mushroom-Forming Fungi Provides Insights into the Origins of Lignocellulose Decay Capabilities.</title>
        <authorList>
            <person name="Nagy L.G."/>
            <person name="Riley R."/>
            <person name="Tritt A."/>
            <person name="Adam C."/>
            <person name="Daum C."/>
            <person name="Floudas D."/>
            <person name="Sun H."/>
            <person name="Yadav J.S."/>
            <person name="Pangilinan J."/>
            <person name="Larsson K.H."/>
            <person name="Matsuura K."/>
            <person name="Barry K."/>
            <person name="Labutti K."/>
            <person name="Kuo R."/>
            <person name="Ohm R.A."/>
            <person name="Bhattacharya S.S."/>
            <person name="Shirouzu T."/>
            <person name="Yoshinaga Y."/>
            <person name="Martin F.M."/>
            <person name="Grigoriev I.V."/>
            <person name="Hibbett D.S."/>
        </authorList>
    </citation>
    <scope>NUCLEOTIDE SEQUENCE [LARGE SCALE GENOMIC DNA]</scope>
    <source>
        <strain evidence="1 2">L-15889</strain>
    </source>
</reference>
<dbReference type="Gene3D" id="3.80.10.10">
    <property type="entry name" value="Ribonuclease Inhibitor"/>
    <property type="match status" value="1"/>
</dbReference>
<dbReference type="AlphaFoldDB" id="A0A165NTQ6"/>
<keyword evidence="2" id="KW-1185">Reference proteome</keyword>
<gene>
    <name evidence="1" type="ORF">DAEQUDRAFT_729216</name>
</gene>
<dbReference type="EMBL" id="KV429077">
    <property type="protein sequence ID" value="KZT67363.1"/>
    <property type="molecule type" value="Genomic_DNA"/>
</dbReference>
<protein>
    <recommendedName>
        <fullName evidence="3">F-box domain-containing protein</fullName>
    </recommendedName>
</protein>
<dbReference type="OrthoDB" id="2801457at2759"/>
<dbReference type="InterPro" id="IPR032675">
    <property type="entry name" value="LRR_dom_sf"/>
</dbReference>
<evidence type="ECO:0000313" key="2">
    <source>
        <dbReference type="Proteomes" id="UP000076727"/>
    </source>
</evidence>
<organism evidence="1 2">
    <name type="scientific">Daedalea quercina L-15889</name>
    <dbReference type="NCBI Taxonomy" id="1314783"/>
    <lineage>
        <taxon>Eukaryota</taxon>
        <taxon>Fungi</taxon>
        <taxon>Dikarya</taxon>
        <taxon>Basidiomycota</taxon>
        <taxon>Agaricomycotina</taxon>
        <taxon>Agaricomycetes</taxon>
        <taxon>Polyporales</taxon>
        <taxon>Fomitopsis</taxon>
    </lineage>
</organism>
<name>A0A165NTQ6_9APHY</name>
<dbReference type="SUPFAM" id="SSF52047">
    <property type="entry name" value="RNI-like"/>
    <property type="match status" value="1"/>
</dbReference>
<sequence>MNCSLENTNRADAPPTYLITRLPSELLHHVFLTSIVDAYCTWDSRRVLYGRNEETAWILSHICTHWRRILLGSPKLWAYMVLRPNSCVEKLEAILRRSEQASLCIKYFGYGENWGAPEASEGHGQLLAAQTHRLLELHVIDIQDPDIPALLRPLRGKSLPLLKHLTVNGSNEMEDDEPWVLSDEMPSLRSFVMVSMTMDVPHAELFQGLDTLILKNCIMGMSLHDLLEALCNCPTLRFLHLEYLDSRPTHSEGSEGRQPPQSVNFSHLQHFGLGTQPLPPNNSDMSDILKYVSFPPTTSVDIALRDRRHFRDLCQICPSLARIASAQTELSLELYSSGLRTNFAFLSSPNHLFRVKWQWYGGLLPTLTLSYIGLLALKFDSLRSLTIAASSLKELEEQRSDPWTSIFKQIPSSVTTLTLDVPAHCALDCFKAVGGGPQASDSIHWHRRGPTVKAKRLVVLHADKKPYFEAIAWCCDRRDKYGAPIQELELITGRRYGGNNTGDFSFRASKLAIEKNVVNVSYTSSRDYKARQSRASFSSRIQEFGIPSLMVLDKVIW</sequence>
<evidence type="ECO:0000313" key="1">
    <source>
        <dbReference type="EMBL" id="KZT67363.1"/>
    </source>
</evidence>
<proteinExistence type="predicted"/>
<accession>A0A165NTQ6</accession>
<dbReference type="Proteomes" id="UP000076727">
    <property type="component" value="Unassembled WGS sequence"/>
</dbReference>
<evidence type="ECO:0008006" key="3">
    <source>
        <dbReference type="Google" id="ProtNLM"/>
    </source>
</evidence>